<dbReference type="PROSITE" id="PS00041">
    <property type="entry name" value="HTH_ARAC_FAMILY_1"/>
    <property type="match status" value="1"/>
</dbReference>
<dbReference type="EMBL" id="CP001998">
    <property type="protein sequence ID" value="ADE54968.1"/>
    <property type="molecule type" value="Genomic_DNA"/>
</dbReference>
<dbReference type="eggNOG" id="COG4977">
    <property type="taxonomic scope" value="Bacteria"/>
</dbReference>
<keyword evidence="3" id="KW-0804">Transcription</keyword>
<evidence type="ECO:0000256" key="1">
    <source>
        <dbReference type="ARBA" id="ARBA00023015"/>
    </source>
</evidence>
<dbReference type="SMART" id="SM00342">
    <property type="entry name" value="HTH_ARAC"/>
    <property type="match status" value="1"/>
</dbReference>
<evidence type="ECO:0000259" key="5">
    <source>
        <dbReference type="PROSITE" id="PS01124"/>
    </source>
</evidence>
<dbReference type="PANTHER" id="PTHR43280:SF27">
    <property type="entry name" value="TRANSCRIPTIONAL REGULATOR MTLR"/>
    <property type="match status" value="1"/>
</dbReference>
<evidence type="ECO:0000256" key="4">
    <source>
        <dbReference type="SAM" id="MobiDB-lite"/>
    </source>
</evidence>
<reference evidence="6 7" key="1">
    <citation type="journal article" date="2010" name="Stand. Genomic Sci.">
        <title>Complete genome sequence of Coraliomargarita akajimensis type strain (04OKA010-24).</title>
        <authorList>
            <person name="Mavromatis K."/>
            <person name="Abt B."/>
            <person name="Brambilla E."/>
            <person name="Lapidus A."/>
            <person name="Copeland A."/>
            <person name="Deshpande S."/>
            <person name="Nolan M."/>
            <person name="Lucas S."/>
            <person name="Tice H."/>
            <person name="Cheng J.F."/>
            <person name="Han C."/>
            <person name="Detter J.C."/>
            <person name="Woyke T."/>
            <person name="Goodwin L."/>
            <person name="Pitluck S."/>
            <person name="Held B."/>
            <person name="Brettin T."/>
            <person name="Tapia R."/>
            <person name="Ivanova N."/>
            <person name="Mikhailova N."/>
            <person name="Pati A."/>
            <person name="Liolios K."/>
            <person name="Chen A."/>
            <person name="Palaniappan K."/>
            <person name="Land M."/>
            <person name="Hauser L."/>
            <person name="Chang Y.J."/>
            <person name="Jeffries C.D."/>
            <person name="Rohde M."/>
            <person name="Goker M."/>
            <person name="Bristow J."/>
            <person name="Eisen J.A."/>
            <person name="Markowitz V."/>
            <person name="Hugenholtz P."/>
            <person name="Klenk H.P."/>
            <person name="Kyrpides N.C."/>
        </authorList>
    </citation>
    <scope>NUCLEOTIDE SEQUENCE [LARGE SCALE GENOMIC DNA]</scope>
    <source>
        <strain evidence="7">DSM 45221 / IAM 15411 / JCM 23193 / KCTC 12865</strain>
    </source>
</reference>
<proteinExistence type="predicted"/>
<dbReference type="InterPro" id="IPR018062">
    <property type="entry name" value="HTH_AraC-typ_CS"/>
</dbReference>
<feature type="region of interest" description="Disordered" evidence="4">
    <location>
        <begin position="193"/>
        <end position="217"/>
    </location>
</feature>
<keyword evidence="7" id="KW-1185">Reference proteome</keyword>
<keyword evidence="2" id="KW-0238">DNA-binding</keyword>
<dbReference type="PROSITE" id="PS01124">
    <property type="entry name" value="HTH_ARAC_FAMILY_2"/>
    <property type="match status" value="1"/>
</dbReference>
<protein>
    <submittedName>
        <fullName evidence="6">Transcriptional regulator, AraC family</fullName>
    </submittedName>
</protein>
<dbReference type="KEGG" id="caa:Caka_1950"/>
<gene>
    <name evidence="6" type="ordered locus">Caka_1950</name>
</gene>
<evidence type="ECO:0000313" key="6">
    <source>
        <dbReference type="EMBL" id="ADE54968.1"/>
    </source>
</evidence>
<sequence length="217" mass="24624">MPRIAKAVLIDRIYRTGLFDQLQADVRILFRKRLWFLPHPESAPESSVHVELIVGAVHVGTLGFKASAKAERNAAYRRWLEMAARIFAEELSAPQDHSVGAIPSKIAKAARLIQARHRDQLSLANIAQSVDLSRERLSRLFHQSLGLTFSEYLSQTRLATARKLLTESELPITQIAYESGFQSLSQFNRRFKSSERESPSTFRKRARSLQTSPRTLP</sequence>
<dbReference type="Proteomes" id="UP000000925">
    <property type="component" value="Chromosome"/>
</dbReference>
<dbReference type="SUPFAM" id="SSF46689">
    <property type="entry name" value="Homeodomain-like"/>
    <property type="match status" value="2"/>
</dbReference>
<dbReference type="AlphaFoldDB" id="D5EKR1"/>
<evidence type="ECO:0000256" key="2">
    <source>
        <dbReference type="ARBA" id="ARBA00023125"/>
    </source>
</evidence>
<dbReference type="OrthoDB" id="186231at2"/>
<name>D5EKR1_CORAD</name>
<dbReference type="HOGENOM" id="CLU_1270510_0_0_0"/>
<evidence type="ECO:0000256" key="3">
    <source>
        <dbReference type="ARBA" id="ARBA00023163"/>
    </source>
</evidence>
<keyword evidence="1" id="KW-0805">Transcription regulation</keyword>
<dbReference type="RefSeq" id="WP_013043690.1">
    <property type="nucleotide sequence ID" value="NC_014008.1"/>
</dbReference>
<evidence type="ECO:0000313" key="7">
    <source>
        <dbReference type="Proteomes" id="UP000000925"/>
    </source>
</evidence>
<organism evidence="6 7">
    <name type="scientific">Coraliomargarita akajimensis (strain DSM 45221 / IAM 15411 / JCM 23193 / KCTC 12865 / 04OKA010-24)</name>
    <dbReference type="NCBI Taxonomy" id="583355"/>
    <lineage>
        <taxon>Bacteria</taxon>
        <taxon>Pseudomonadati</taxon>
        <taxon>Verrucomicrobiota</taxon>
        <taxon>Opitutia</taxon>
        <taxon>Puniceicoccales</taxon>
        <taxon>Coraliomargaritaceae</taxon>
        <taxon>Coraliomargarita</taxon>
    </lineage>
</organism>
<feature type="compositionally biased region" description="Polar residues" evidence="4">
    <location>
        <begin position="208"/>
        <end position="217"/>
    </location>
</feature>
<accession>D5EKR1</accession>
<dbReference type="InterPro" id="IPR009057">
    <property type="entry name" value="Homeodomain-like_sf"/>
</dbReference>
<dbReference type="Pfam" id="PF12833">
    <property type="entry name" value="HTH_18"/>
    <property type="match status" value="1"/>
</dbReference>
<dbReference type="STRING" id="583355.Caka_1950"/>
<feature type="domain" description="HTH araC/xylS-type" evidence="5">
    <location>
        <begin position="107"/>
        <end position="205"/>
    </location>
</feature>
<dbReference type="InterPro" id="IPR018060">
    <property type="entry name" value="HTH_AraC"/>
</dbReference>
<dbReference type="Gene3D" id="1.10.10.60">
    <property type="entry name" value="Homeodomain-like"/>
    <property type="match status" value="2"/>
</dbReference>
<dbReference type="GO" id="GO:0043565">
    <property type="term" value="F:sequence-specific DNA binding"/>
    <property type="evidence" value="ECO:0007669"/>
    <property type="project" value="InterPro"/>
</dbReference>
<dbReference type="PANTHER" id="PTHR43280">
    <property type="entry name" value="ARAC-FAMILY TRANSCRIPTIONAL REGULATOR"/>
    <property type="match status" value="1"/>
</dbReference>
<dbReference type="GO" id="GO:0003700">
    <property type="term" value="F:DNA-binding transcription factor activity"/>
    <property type="evidence" value="ECO:0007669"/>
    <property type="project" value="InterPro"/>
</dbReference>